<comment type="caution">
    <text evidence="1">The sequence shown here is derived from an EMBL/GenBank/DDBJ whole genome shotgun (WGS) entry which is preliminary data.</text>
</comment>
<dbReference type="Proteomes" id="UP000306393">
    <property type="component" value="Unassembled WGS sequence"/>
</dbReference>
<name>A0A4U3FHX4_9GAMM</name>
<organism evidence="1 2">
    <name type="scientific">Erwinia persicina</name>
    <dbReference type="NCBI Taxonomy" id="55211"/>
    <lineage>
        <taxon>Bacteria</taxon>
        <taxon>Pseudomonadati</taxon>
        <taxon>Pseudomonadota</taxon>
        <taxon>Gammaproteobacteria</taxon>
        <taxon>Enterobacterales</taxon>
        <taxon>Erwiniaceae</taxon>
        <taxon>Erwinia</taxon>
    </lineage>
</organism>
<gene>
    <name evidence="1" type="ORF">EpCFBP13511_05535</name>
</gene>
<protein>
    <submittedName>
        <fullName evidence="1">Uncharacterized protein</fullName>
    </submittedName>
</protein>
<reference evidence="1 2" key="1">
    <citation type="journal article" date="2019" name="Sci. Rep.">
        <title>Differences in resource use lead to coexistence of seed-transmitted microbial populations.</title>
        <authorList>
            <person name="Torres-Cortes G."/>
            <person name="Garcia B.J."/>
            <person name="Compant S."/>
            <person name="Rezki S."/>
            <person name="Jones P."/>
            <person name="Preveaux A."/>
            <person name="Briand M."/>
            <person name="Roulet A."/>
            <person name="Bouchez O."/>
            <person name="Jacobson D."/>
            <person name="Barret M."/>
        </authorList>
    </citation>
    <scope>NUCLEOTIDE SEQUENCE [LARGE SCALE GENOMIC DNA]</scope>
    <source>
        <strain evidence="1 2">CFBP13511</strain>
    </source>
</reference>
<dbReference type="EMBL" id="QGAC01000004">
    <property type="protein sequence ID" value="TKJ93140.1"/>
    <property type="molecule type" value="Genomic_DNA"/>
</dbReference>
<evidence type="ECO:0000313" key="1">
    <source>
        <dbReference type="EMBL" id="TKJ93140.1"/>
    </source>
</evidence>
<sequence length="62" mass="6776">MLTCSVVKNDAGETDMTYGGLSVGILTVASDLKDLEDEKPRIKQSFSDLGFKNRALKNVIEI</sequence>
<proteinExistence type="predicted"/>
<accession>A0A4U3FHX4</accession>
<evidence type="ECO:0000313" key="2">
    <source>
        <dbReference type="Proteomes" id="UP000306393"/>
    </source>
</evidence>
<dbReference type="AlphaFoldDB" id="A0A4U3FHX4"/>